<dbReference type="SMART" id="SM00404">
    <property type="entry name" value="PTPc_motif"/>
    <property type="match status" value="1"/>
</dbReference>
<evidence type="ECO:0000259" key="5">
    <source>
        <dbReference type="PROSITE" id="PS50054"/>
    </source>
</evidence>
<evidence type="ECO:0000313" key="7">
    <source>
        <dbReference type="EMBL" id="CAD5125175.1"/>
    </source>
</evidence>
<dbReference type="AlphaFoldDB" id="A0A7I8WAL8"/>
<gene>
    <name evidence="7" type="ORF">DGYR_LOCUS12602</name>
</gene>
<feature type="domain" description="Tyrosine-protein phosphatase" evidence="5">
    <location>
        <begin position="113"/>
        <end position="260"/>
    </location>
</feature>
<evidence type="ECO:0000313" key="8">
    <source>
        <dbReference type="Proteomes" id="UP000549394"/>
    </source>
</evidence>
<keyword evidence="8" id="KW-1185">Reference proteome</keyword>
<evidence type="ECO:0000256" key="2">
    <source>
        <dbReference type="ARBA" id="ARBA00013064"/>
    </source>
</evidence>
<dbReference type="SUPFAM" id="SSF52799">
    <property type="entry name" value="(Phosphotyrosine protein) phosphatases II"/>
    <property type="match status" value="1"/>
</dbReference>
<accession>A0A7I8WAL8</accession>
<name>A0A7I8WAL8_9ANNE</name>
<comment type="caution">
    <text evidence="7">The sequence shown here is derived from an EMBL/GenBank/DDBJ whole genome shotgun (WGS) entry which is preliminary data.</text>
</comment>
<evidence type="ECO:0000256" key="1">
    <source>
        <dbReference type="ARBA" id="ARBA00008601"/>
    </source>
</evidence>
<dbReference type="EMBL" id="CAJFCJ010000025">
    <property type="protein sequence ID" value="CAD5125175.1"/>
    <property type="molecule type" value="Genomic_DNA"/>
</dbReference>
<keyword evidence="3" id="KW-0378">Hydrolase</keyword>
<dbReference type="GO" id="GO:0005737">
    <property type="term" value="C:cytoplasm"/>
    <property type="evidence" value="ECO:0007669"/>
    <property type="project" value="TreeGrafter"/>
</dbReference>
<dbReference type="Pfam" id="PF00782">
    <property type="entry name" value="DSPc"/>
    <property type="match status" value="1"/>
</dbReference>
<organism evidence="7 8">
    <name type="scientific">Dimorphilus gyrociliatus</name>
    <dbReference type="NCBI Taxonomy" id="2664684"/>
    <lineage>
        <taxon>Eukaryota</taxon>
        <taxon>Metazoa</taxon>
        <taxon>Spiralia</taxon>
        <taxon>Lophotrochozoa</taxon>
        <taxon>Annelida</taxon>
        <taxon>Polychaeta</taxon>
        <taxon>Polychaeta incertae sedis</taxon>
        <taxon>Dinophilidae</taxon>
        <taxon>Dimorphilus</taxon>
    </lineage>
</organism>
<dbReference type="CDD" id="cd14498">
    <property type="entry name" value="DSP"/>
    <property type="match status" value="1"/>
</dbReference>
<dbReference type="GO" id="GO:0043409">
    <property type="term" value="P:negative regulation of MAPK cascade"/>
    <property type="evidence" value="ECO:0007669"/>
    <property type="project" value="TreeGrafter"/>
</dbReference>
<dbReference type="InterPro" id="IPR020422">
    <property type="entry name" value="TYR_PHOSPHATASE_DUAL_dom"/>
</dbReference>
<dbReference type="PROSITE" id="PS50054">
    <property type="entry name" value="TYR_PHOSPHATASE_DUAL"/>
    <property type="match status" value="1"/>
</dbReference>
<feature type="domain" description="Tyrosine specific protein phosphatases" evidence="6">
    <location>
        <begin position="174"/>
        <end position="249"/>
    </location>
</feature>
<evidence type="ECO:0000256" key="4">
    <source>
        <dbReference type="ARBA" id="ARBA00022912"/>
    </source>
</evidence>
<dbReference type="OrthoDB" id="2017893at2759"/>
<dbReference type="InterPro" id="IPR029021">
    <property type="entry name" value="Prot-tyrosine_phosphatase-like"/>
</dbReference>
<proteinExistence type="inferred from homology"/>
<dbReference type="PANTHER" id="PTHR10159:SF529">
    <property type="entry name" value="TYROSINE-PROTEIN PHOSPHATASE DOMAIN-CONTAINING PROTEIN"/>
    <property type="match status" value="1"/>
</dbReference>
<comment type="similarity">
    <text evidence="1">Belongs to the protein-tyrosine phosphatase family. Non-receptor class dual specificity subfamily.</text>
</comment>
<dbReference type="InterPro" id="IPR016130">
    <property type="entry name" value="Tyr_Pase_AS"/>
</dbReference>
<dbReference type="InterPro" id="IPR003595">
    <property type="entry name" value="Tyr_Pase_cat"/>
</dbReference>
<dbReference type="EC" id="3.1.3.48" evidence="2"/>
<sequence>MAHNYYRTPWRSSNYNSAYSSTYSSSYRPPYMLSNSHGSGFSSYSSVPSSLPSNRLSSNNYSSSTIPRSMGHSLSRSDWNSHSNSPSKQPDSYYLERLYGILGNSTPLGVSHYASPLTDYMSIGSYRDAEDIRYLKRHEFTHVLNCAAYQPSLKSPYPPDSGIVGYLQFFAEDTEYYDMMQHFMKAKGFIDAARRYGGKVLVHCAMGVNRSATMCVAYLMLDQQLDLLEAVRRVKSRRGVILTNKSFQKQLIRFAREKDLLKS</sequence>
<dbReference type="InterPro" id="IPR000387">
    <property type="entry name" value="Tyr_Pase_dom"/>
</dbReference>
<dbReference type="PROSITE" id="PS00383">
    <property type="entry name" value="TYR_PHOSPHATASE_1"/>
    <property type="match status" value="1"/>
</dbReference>
<evidence type="ECO:0000256" key="3">
    <source>
        <dbReference type="ARBA" id="ARBA00022801"/>
    </source>
</evidence>
<dbReference type="Gene3D" id="3.90.190.10">
    <property type="entry name" value="Protein tyrosine phosphatase superfamily"/>
    <property type="match status" value="1"/>
</dbReference>
<protein>
    <recommendedName>
        <fullName evidence="2">protein-tyrosine-phosphatase</fullName>
        <ecNumber evidence="2">3.1.3.48</ecNumber>
    </recommendedName>
</protein>
<dbReference type="InterPro" id="IPR000340">
    <property type="entry name" value="Dual-sp_phosphatase_cat-dom"/>
</dbReference>
<keyword evidence="4" id="KW-0904">Protein phosphatase</keyword>
<dbReference type="SMART" id="SM00195">
    <property type="entry name" value="DSPc"/>
    <property type="match status" value="1"/>
</dbReference>
<evidence type="ECO:0000259" key="6">
    <source>
        <dbReference type="PROSITE" id="PS50056"/>
    </source>
</evidence>
<dbReference type="PROSITE" id="PS50056">
    <property type="entry name" value="TYR_PHOSPHATASE_2"/>
    <property type="match status" value="1"/>
</dbReference>
<reference evidence="7 8" key="1">
    <citation type="submission" date="2020-08" db="EMBL/GenBank/DDBJ databases">
        <authorList>
            <person name="Hejnol A."/>
        </authorList>
    </citation>
    <scope>NUCLEOTIDE SEQUENCE [LARGE SCALE GENOMIC DNA]</scope>
</reference>
<dbReference type="Proteomes" id="UP000549394">
    <property type="component" value="Unassembled WGS sequence"/>
</dbReference>
<dbReference type="GO" id="GO:0004725">
    <property type="term" value="F:protein tyrosine phosphatase activity"/>
    <property type="evidence" value="ECO:0007669"/>
    <property type="project" value="UniProtKB-EC"/>
</dbReference>
<dbReference type="PANTHER" id="PTHR10159">
    <property type="entry name" value="DUAL SPECIFICITY PROTEIN PHOSPHATASE"/>
    <property type="match status" value="1"/>
</dbReference>